<comment type="subcellular location">
    <subcellularLocation>
        <location evidence="1">Endomembrane system</location>
        <topology evidence="1">Multi-pass membrane protein</topology>
    </subcellularLocation>
</comment>
<dbReference type="Proteomes" id="UP000307808">
    <property type="component" value="Unassembled WGS sequence"/>
</dbReference>
<feature type="transmembrane region" description="Helical" evidence="5">
    <location>
        <begin position="63"/>
        <end position="82"/>
    </location>
</feature>
<keyword evidence="4 5" id="KW-0472">Membrane</keyword>
<organism evidence="7 8">
    <name type="scientific">Nocardioides jishulii</name>
    <dbReference type="NCBI Taxonomy" id="2575440"/>
    <lineage>
        <taxon>Bacteria</taxon>
        <taxon>Bacillati</taxon>
        <taxon>Actinomycetota</taxon>
        <taxon>Actinomycetes</taxon>
        <taxon>Propionibacteriales</taxon>
        <taxon>Nocardioidaceae</taxon>
        <taxon>Nocardioides</taxon>
    </lineage>
</organism>
<comment type="caution">
    <text evidence="7">The sequence shown here is derived from an EMBL/GenBank/DDBJ whole genome shotgun (WGS) entry which is preliminary data.</text>
</comment>
<feature type="domain" description="DUF202" evidence="6">
    <location>
        <begin position="25"/>
        <end position="88"/>
    </location>
</feature>
<name>A0A4U2YQG0_9ACTN</name>
<evidence type="ECO:0000313" key="7">
    <source>
        <dbReference type="EMBL" id="TKI63656.1"/>
    </source>
</evidence>
<evidence type="ECO:0000256" key="5">
    <source>
        <dbReference type="SAM" id="Phobius"/>
    </source>
</evidence>
<sequence length="120" mass="13036">MATKRTPWPGWVYRDGQDPPYQSSLGNERTFLSWVRTALSFLAAGIALDVVDLSIPRVTQTAVAVGLVTLGLLCAVVSWVRWGATERAMRLNRSIPSLGFGMVFMLAIGGIAALMVVAWL</sequence>
<dbReference type="EMBL" id="SZPY01000001">
    <property type="protein sequence ID" value="TKI63656.1"/>
    <property type="molecule type" value="Genomic_DNA"/>
</dbReference>
<evidence type="ECO:0000256" key="4">
    <source>
        <dbReference type="ARBA" id="ARBA00023136"/>
    </source>
</evidence>
<dbReference type="RefSeq" id="WP_137064121.1">
    <property type="nucleotide sequence ID" value="NZ_CP040748.1"/>
</dbReference>
<protein>
    <submittedName>
        <fullName evidence="7">DUF202 domain-containing protein</fullName>
    </submittedName>
</protein>
<evidence type="ECO:0000256" key="1">
    <source>
        <dbReference type="ARBA" id="ARBA00004127"/>
    </source>
</evidence>
<dbReference type="AlphaFoldDB" id="A0A4U2YQG0"/>
<dbReference type="GO" id="GO:0012505">
    <property type="term" value="C:endomembrane system"/>
    <property type="evidence" value="ECO:0007669"/>
    <property type="project" value="UniProtKB-SubCell"/>
</dbReference>
<feature type="transmembrane region" description="Helical" evidence="5">
    <location>
        <begin position="31"/>
        <end position="51"/>
    </location>
</feature>
<keyword evidence="3 5" id="KW-1133">Transmembrane helix</keyword>
<feature type="transmembrane region" description="Helical" evidence="5">
    <location>
        <begin position="94"/>
        <end position="119"/>
    </location>
</feature>
<keyword evidence="8" id="KW-1185">Reference proteome</keyword>
<reference evidence="7 8" key="1">
    <citation type="submission" date="2019-04" db="EMBL/GenBank/DDBJ databases">
        <authorList>
            <person name="Dong K."/>
        </authorList>
    </citation>
    <scope>NUCLEOTIDE SEQUENCE [LARGE SCALE GENOMIC DNA]</scope>
    <source>
        <strain evidence="8">dk3543</strain>
    </source>
</reference>
<accession>A0A4U2YQG0</accession>
<dbReference type="OrthoDB" id="582337at2"/>
<evidence type="ECO:0000313" key="8">
    <source>
        <dbReference type="Proteomes" id="UP000307808"/>
    </source>
</evidence>
<dbReference type="Pfam" id="PF02656">
    <property type="entry name" value="DUF202"/>
    <property type="match status" value="1"/>
</dbReference>
<keyword evidence="2 5" id="KW-0812">Transmembrane</keyword>
<evidence type="ECO:0000259" key="6">
    <source>
        <dbReference type="Pfam" id="PF02656"/>
    </source>
</evidence>
<proteinExistence type="predicted"/>
<dbReference type="InterPro" id="IPR003807">
    <property type="entry name" value="DUF202"/>
</dbReference>
<evidence type="ECO:0000256" key="2">
    <source>
        <dbReference type="ARBA" id="ARBA00022692"/>
    </source>
</evidence>
<evidence type="ECO:0000256" key="3">
    <source>
        <dbReference type="ARBA" id="ARBA00022989"/>
    </source>
</evidence>
<gene>
    <name evidence="7" type="ORF">FC770_00230</name>
</gene>